<dbReference type="AlphaFoldDB" id="A0A4Z0M3H4"/>
<evidence type="ECO:0000313" key="12">
    <source>
        <dbReference type="EMBL" id="TGD73997.1"/>
    </source>
</evidence>
<evidence type="ECO:0000256" key="8">
    <source>
        <dbReference type="ARBA" id="ARBA00025699"/>
    </source>
</evidence>
<organism evidence="12 13">
    <name type="scientific">Mangrovimicrobium sediminis</name>
    <dbReference type="NCBI Taxonomy" id="2562682"/>
    <lineage>
        <taxon>Bacteria</taxon>
        <taxon>Pseudomonadati</taxon>
        <taxon>Pseudomonadota</taxon>
        <taxon>Gammaproteobacteria</taxon>
        <taxon>Cellvibrionales</taxon>
        <taxon>Halieaceae</taxon>
        <taxon>Mangrovimicrobium</taxon>
    </lineage>
</organism>
<keyword evidence="4 10" id="KW-0698">rRNA processing</keyword>
<accession>A0A4Z0M3H4</accession>
<dbReference type="GO" id="GO:0070475">
    <property type="term" value="P:rRNA base methylation"/>
    <property type="evidence" value="ECO:0007669"/>
    <property type="project" value="TreeGrafter"/>
</dbReference>
<proteinExistence type="inferred from homology"/>
<dbReference type="NCBIfam" id="NF008700">
    <property type="entry name" value="PRK11713.5-4"/>
    <property type="match status" value="1"/>
</dbReference>
<keyword evidence="5 10" id="KW-0489">Methyltransferase</keyword>
<evidence type="ECO:0000256" key="2">
    <source>
        <dbReference type="ARBA" id="ARBA00005528"/>
    </source>
</evidence>
<comment type="catalytic activity">
    <reaction evidence="9 10">
        <text>uridine(1498) in 16S rRNA + S-adenosyl-L-methionine = N(3)-methyluridine(1498) in 16S rRNA + S-adenosyl-L-homocysteine + H(+)</text>
        <dbReference type="Rhea" id="RHEA:42920"/>
        <dbReference type="Rhea" id="RHEA-COMP:10283"/>
        <dbReference type="Rhea" id="RHEA-COMP:10284"/>
        <dbReference type="ChEBI" id="CHEBI:15378"/>
        <dbReference type="ChEBI" id="CHEBI:57856"/>
        <dbReference type="ChEBI" id="CHEBI:59789"/>
        <dbReference type="ChEBI" id="CHEBI:65315"/>
        <dbReference type="ChEBI" id="CHEBI:74502"/>
        <dbReference type="EC" id="2.1.1.193"/>
    </reaction>
</comment>
<evidence type="ECO:0000259" key="11">
    <source>
        <dbReference type="Pfam" id="PF04452"/>
    </source>
</evidence>
<feature type="domain" description="Ribosomal RNA small subunit methyltransferase E methyltransferase" evidence="11">
    <location>
        <begin position="115"/>
        <end position="274"/>
    </location>
</feature>
<evidence type="ECO:0000256" key="1">
    <source>
        <dbReference type="ARBA" id="ARBA00004496"/>
    </source>
</evidence>
<name>A0A4Z0M3H4_9GAMM</name>
<dbReference type="OrthoDB" id="9815641at2"/>
<dbReference type="GO" id="GO:0005737">
    <property type="term" value="C:cytoplasm"/>
    <property type="evidence" value="ECO:0007669"/>
    <property type="project" value="UniProtKB-SubCell"/>
</dbReference>
<keyword evidence="7 10" id="KW-0949">S-adenosyl-L-methionine</keyword>
<protein>
    <recommendedName>
        <fullName evidence="10">Ribosomal RNA small subunit methyltransferase E</fullName>
        <ecNumber evidence="10">2.1.1.193</ecNumber>
    </recommendedName>
</protein>
<evidence type="ECO:0000256" key="4">
    <source>
        <dbReference type="ARBA" id="ARBA00022552"/>
    </source>
</evidence>
<comment type="similarity">
    <text evidence="2 10">Belongs to the RNA methyltransferase RsmE family.</text>
</comment>
<dbReference type="CDD" id="cd18084">
    <property type="entry name" value="RsmE-like"/>
    <property type="match status" value="1"/>
</dbReference>
<dbReference type="GO" id="GO:0070042">
    <property type="term" value="F:rRNA (uridine-N3-)-methyltransferase activity"/>
    <property type="evidence" value="ECO:0007669"/>
    <property type="project" value="TreeGrafter"/>
</dbReference>
<evidence type="ECO:0000256" key="6">
    <source>
        <dbReference type="ARBA" id="ARBA00022679"/>
    </source>
</evidence>
<evidence type="ECO:0000256" key="3">
    <source>
        <dbReference type="ARBA" id="ARBA00022490"/>
    </source>
</evidence>
<evidence type="ECO:0000256" key="7">
    <source>
        <dbReference type="ARBA" id="ARBA00022691"/>
    </source>
</evidence>
<evidence type="ECO:0000313" key="13">
    <source>
        <dbReference type="Proteomes" id="UP000298050"/>
    </source>
</evidence>
<reference evidence="12 13" key="1">
    <citation type="submission" date="2019-04" db="EMBL/GenBank/DDBJ databases">
        <title>Taxonomy of novel Haliea sp. from mangrove soil of West Coast of India.</title>
        <authorList>
            <person name="Verma A."/>
            <person name="Kumar P."/>
            <person name="Krishnamurthi S."/>
        </authorList>
    </citation>
    <scope>NUCLEOTIDE SEQUENCE [LARGE SCALE GENOMIC DNA]</scope>
    <source>
        <strain evidence="12 13">SAOS-164</strain>
    </source>
</reference>
<dbReference type="SUPFAM" id="SSF75217">
    <property type="entry name" value="alpha/beta knot"/>
    <property type="match status" value="1"/>
</dbReference>
<dbReference type="NCBIfam" id="TIGR00046">
    <property type="entry name" value="RsmE family RNA methyltransferase"/>
    <property type="match status" value="1"/>
</dbReference>
<keyword evidence="13" id="KW-1185">Reference proteome</keyword>
<dbReference type="EC" id="2.1.1.193" evidence="10"/>
<dbReference type="Pfam" id="PF04452">
    <property type="entry name" value="Methyltrans_RNA"/>
    <property type="match status" value="1"/>
</dbReference>
<dbReference type="InterPro" id="IPR029026">
    <property type="entry name" value="tRNA_m1G_MTases_N"/>
</dbReference>
<dbReference type="PANTHER" id="PTHR30027:SF3">
    <property type="entry name" value="16S RRNA (URACIL(1498)-N(3))-METHYLTRANSFERASE"/>
    <property type="match status" value="1"/>
</dbReference>
<comment type="subcellular location">
    <subcellularLocation>
        <location evidence="1 10">Cytoplasm</location>
    </subcellularLocation>
</comment>
<dbReference type="PIRSF" id="PIRSF015601">
    <property type="entry name" value="MTase_slr0722"/>
    <property type="match status" value="1"/>
</dbReference>
<dbReference type="PANTHER" id="PTHR30027">
    <property type="entry name" value="RIBOSOMAL RNA SMALL SUBUNIT METHYLTRANSFERASE E"/>
    <property type="match status" value="1"/>
</dbReference>
<dbReference type="InterPro" id="IPR006700">
    <property type="entry name" value="RsmE"/>
</dbReference>
<dbReference type="Proteomes" id="UP000298050">
    <property type="component" value="Unassembled WGS sequence"/>
</dbReference>
<comment type="function">
    <text evidence="8 10">Specifically methylates the N3 position of the uracil ring of uridine 1498 (m3U1498) in 16S rRNA. Acts on the fully assembled 30S ribosomal subunit.</text>
</comment>
<evidence type="ECO:0000256" key="9">
    <source>
        <dbReference type="ARBA" id="ARBA00047944"/>
    </source>
</evidence>
<sequence length="276" mass="29448">MRRKSTDAFSWKAPAACSPAILSRVWSPAPTTTTSGSAEPAVNLLLFGPEARDADGRVRVSGQQLRHLRQVLGKGVGDTVRAGEIGGLMGCAGIVAIDKHSALLEPQLDTPPPPKLPLVLVLALPRPKMLRRTLRALAEFGVGEVHLVNSWKVEKSYWQTPVLAPATLREYCLQGLEQACDTVLPAIHLCPRFKPFAEDTLPGLLAGRRGLVAHPGDYPPCPRAPGGELLLAVGPEGGFTPYEVDMLSAPGCEAVSLGPRILRVENAVSALLARLF</sequence>
<comment type="caution">
    <text evidence="12">The sequence shown here is derived from an EMBL/GenBank/DDBJ whole genome shotgun (WGS) entry which is preliminary data.</text>
</comment>
<dbReference type="EMBL" id="SRLE01000006">
    <property type="protein sequence ID" value="TGD73997.1"/>
    <property type="molecule type" value="Genomic_DNA"/>
</dbReference>
<evidence type="ECO:0000256" key="5">
    <source>
        <dbReference type="ARBA" id="ARBA00022603"/>
    </source>
</evidence>
<evidence type="ECO:0000256" key="10">
    <source>
        <dbReference type="PIRNR" id="PIRNR015601"/>
    </source>
</evidence>
<keyword evidence="3 10" id="KW-0963">Cytoplasm</keyword>
<gene>
    <name evidence="12" type="ORF">E4634_07605</name>
</gene>
<keyword evidence="6 10" id="KW-0808">Transferase</keyword>
<dbReference type="InterPro" id="IPR046886">
    <property type="entry name" value="RsmE_MTase_dom"/>
</dbReference>
<dbReference type="InterPro" id="IPR029028">
    <property type="entry name" value="Alpha/beta_knot_MTases"/>
</dbReference>
<dbReference type="Gene3D" id="3.40.1280.10">
    <property type="match status" value="1"/>
</dbReference>